<dbReference type="Pfam" id="PF05402">
    <property type="entry name" value="PqqD"/>
    <property type="match status" value="1"/>
</dbReference>
<dbReference type="RefSeq" id="WP_260900639.1">
    <property type="nucleotide sequence ID" value="NZ_JAOCZP010000001.1"/>
</dbReference>
<reference evidence="4 5" key="1">
    <citation type="submission" date="2022-09" db="EMBL/GenBank/DDBJ databases">
        <title>Chelativorans salina sp. nov., a novel slightly halophilic bacterium isolated from a saline lake sediment enrichment.</title>
        <authorList>
            <person name="Gao L."/>
            <person name="Fang B.-Z."/>
            <person name="Li W.-J."/>
        </authorList>
    </citation>
    <scope>NUCLEOTIDE SEQUENCE [LARGE SCALE GENOMIC DNA]</scope>
    <source>
        <strain evidence="4 5">EGI FJ00035</strain>
    </source>
</reference>
<dbReference type="NCBIfam" id="TIGR03859">
    <property type="entry name" value="PQQ_PqqD"/>
    <property type="match status" value="1"/>
</dbReference>
<name>A0ABT2LID1_9HYPH</name>
<comment type="pathway">
    <text evidence="1">Cofactor biosynthesis; pyrroloquinoline quinone biosynthesis.</text>
</comment>
<protein>
    <submittedName>
        <fullName evidence="4">Pyrroloquinoline quinone biosynthesis peptide chaperone PqqD</fullName>
    </submittedName>
</protein>
<comment type="subunit">
    <text evidence="2">Monomer. Interacts with PqqE.</text>
</comment>
<dbReference type="InterPro" id="IPR022479">
    <property type="entry name" value="PqqD_bac"/>
</dbReference>
<dbReference type="EMBL" id="JAOCZP010000001">
    <property type="protein sequence ID" value="MCT7374265.1"/>
    <property type="molecule type" value="Genomic_DNA"/>
</dbReference>
<sequence length="96" mass="10845">MTTEFPETARPRLLKGVRSRFDQARDTWLLLAPERTLELDAVAAAILAEVDGERSFSEIVDILAAKYNAPKERISADVRTFLSSLVERRMLEVDVP</sequence>
<keyword evidence="3" id="KW-0884">PQQ biosynthesis</keyword>
<proteinExistence type="predicted"/>
<evidence type="ECO:0000256" key="1">
    <source>
        <dbReference type="ARBA" id="ARBA00004886"/>
    </source>
</evidence>
<evidence type="ECO:0000256" key="2">
    <source>
        <dbReference type="ARBA" id="ARBA00011741"/>
    </source>
</evidence>
<dbReference type="InterPro" id="IPR041881">
    <property type="entry name" value="PqqD_sf"/>
</dbReference>
<keyword evidence="5" id="KW-1185">Reference proteome</keyword>
<gene>
    <name evidence="4" type="primary">pqqD</name>
    <name evidence="4" type="ORF">N5A92_04360</name>
</gene>
<evidence type="ECO:0000313" key="5">
    <source>
        <dbReference type="Proteomes" id="UP001320831"/>
    </source>
</evidence>
<comment type="caution">
    <text evidence="4">The sequence shown here is derived from an EMBL/GenBank/DDBJ whole genome shotgun (WGS) entry which is preliminary data.</text>
</comment>
<organism evidence="4 5">
    <name type="scientific">Chelativorans salis</name>
    <dbReference type="NCBI Taxonomy" id="2978478"/>
    <lineage>
        <taxon>Bacteria</taxon>
        <taxon>Pseudomonadati</taxon>
        <taxon>Pseudomonadota</taxon>
        <taxon>Alphaproteobacteria</taxon>
        <taxon>Hyphomicrobiales</taxon>
        <taxon>Phyllobacteriaceae</taxon>
        <taxon>Chelativorans</taxon>
    </lineage>
</organism>
<evidence type="ECO:0000256" key="3">
    <source>
        <dbReference type="ARBA" id="ARBA00022905"/>
    </source>
</evidence>
<dbReference type="Proteomes" id="UP001320831">
    <property type="component" value="Unassembled WGS sequence"/>
</dbReference>
<dbReference type="Gene3D" id="1.10.10.1150">
    <property type="entry name" value="Coenzyme PQQ synthesis protein D (PqqD)"/>
    <property type="match status" value="1"/>
</dbReference>
<accession>A0ABT2LID1</accession>
<evidence type="ECO:0000313" key="4">
    <source>
        <dbReference type="EMBL" id="MCT7374265.1"/>
    </source>
</evidence>
<dbReference type="InterPro" id="IPR008792">
    <property type="entry name" value="PQQD"/>
</dbReference>